<dbReference type="InterPro" id="IPR013149">
    <property type="entry name" value="ADH-like_C"/>
</dbReference>
<dbReference type="InterPro" id="IPR011032">
    <property type="entry name" value="GroES-like_sf"/>
</dbReference>
<evidence type="ECO:0000313" key="4">
    <source>
        <dbReference type="EMBL" id="MBL0407328.1"/>
    </source>
</evidence>
<dbReference type="GO" id="GO:0003960">
    <property type="term" value="F:quinone reductase (NADPH) activity"/>
    <property type="evidence" value="ECO:0007669"/>
    <property type="project" value="InterPro"/>
</dbReference>
<keyword evidence="2" id="KW-0560">Oxidoreductase</keyword>
<protein>
    <submittedName>
        <fullName evidence="4">Quinone oxidoreductase</fullName>
    </submittedName>
</protein>
<proteinExistence type="predicted"/>
<dbReference type="GO" id="GO:0070402">
    <property type="term" value="F:NADPH binding"/>
    <property type="evidence" value="ECO:0007669"/>
    <property type="project" value="TreeGrafter"/>
</dbReference>
<evidence type="ECO:0000259" key="3">
    <source>
        <dbReference type="SMART" id="SM00829"/>
    </source>
</evidence>
<organism evidence="4 5">
    <name type="scientific">Microvirga aerilata</name>
    <dbReference type="NCBI Taxonomy" id="670292"/>
    <lineage>
        <taxon>Bacteria</taxon>
        <taxon>Pseudomonadati</taxon>
        <taxon>Pseudomonadota</taxon>
        <taxon>Alphaproteobacteria</taxon>
        <taxon>Hyphomicrobiales</taxon>
        <taxon>Methylobacteriaceae</taxon>
        <taxon>Microvirga</taxon>
    </lineage>
</organism>
<dbReference type="SMART" id="SM00829">
    <property type="entry name" value="PKS_ER"/>
    <property type="match status" value="1"/>
</dbReference>
<dbReference type="SUPFAM" id="SSF51735">
    <property type="entry name" value="NAD(P)-binding Rossmann-fold domains"/>
    <property type="match status" value="1"/>
</dbReference>
<feature type="domain" description="Enoyl reductase (ER)" evidence="3">
    <location>
        <begin position="11"/>
        <end position="321"/>
    </location>
</feature>
<dbReference type="PANTHER" id="PTHR48106:SF13">
    <property type="entry name" value="QUINONE OXIDOREDUCTASE-RELATED"/>
    <property type="match status" value="1"/>
</dbReference>
<dbReference type="GO" id="GO:0005829">
    <property type="term" value="C:cytosol"/>
    <property type="evidence" value="ECO:0007669"/>
    <property type="project" value="TreeGrafter"/>
</dbReference>
<dbReference type="Pfam" id="PF08240">
    <property type="entry name" value="ADH_N"/>
    <property type="match status" value="1"/>
</dbReference>
<dbReference type="InterPro" id="IPR047618">
    <property type="entry name" value="QOR-like"/>
</dbReference>
<dbReference type="SUPFAM" id="SSF50129">
    <property type="entry name" value="GroES-like"/>
    <property type="match status" value="1"/>
</dbReference>
<sequence>MAEAIWLSRTGDADVLELKHIESTNPGPGEAWVEQEAIGVNYLDVMQRRGSVPIPLPGGLGLEGAGRVTAIGPGVTDVAVGDKVGYALGPIGSYASGRPYPASRLIKLPDGISTEDAAAILFKGITAQYLIKSTYPVGPGTTILLYGASGGLGQLLVPWAKHLGARIIGVVSKEASVGLAASAGCDEVLVWGACNVPSEVARLTDGRKVDVVYDGVGRETFNVSIDSLKVRGMMVSIGASSGLPDPVSIATLNKNSLFLTRPGLAAHATDVEEYRGRAHDVLDAVRQGIIKPSISRTFALAEAAHAHWALEQGGIGGTLILKP</sequence>
<evidence type="ECO:0000313" key="5">
    <source>
        <dbReference type="Proteomes" id="UP000605848"/>
    </source>
</evidence>
<keyword evidence="1" id="KW-0521">NADP</keyword>
<gene>
    <name evidence="4" type="ORF">JKG68_25735</name>
</gene>
<dbReference type="Gene3D" id="3.40.50.720">
    <property type="entry name" value="NAD(P)-binding Rossmann-like Domain"/>
    <property type="match status" value="1"/>
</dbReference>
<dbReference type="CDD" id="cd05286">
    <property type="entry name" value="QOR2"/>
    <property type="match status" value="1"/>
</dbReference>
<dbReference type="Pfam" id="PF00107">
    <property type="entry name" value="ADH_zinc_N"/>
    <property type="match status" value="1"/>
</dbReference>
<dbReference type="Proteomes" id="UP000605848">
    <property type="component" value="Unassembled WGS sequence"/>
</dbReference>
<dbReference type="GO" id="GO:0035925">
    <property type="term" value="F:mRNA 3'-UTR AU-rich region binding"/>
    <property type="evidence" value="ECO:0007669"/>
    <property type="project" value="TreeGrafter"/>
</dbReference>
<accession>A0A936Z9Y9</accession>
<name>A0A936Z9Y9_9HYPH</name>
<comment type="caution">
    <text evidence="4">The sequence shown here is derived from an EMBL/GenBank/DDBJ whole genome shotgun (WGS) entry which is preliminary data.</text>
</comment>
<evidence type="ECO:0000256" key="1">
    <source>
        <dbReference type="ARBA" id="ARBA00022857"/>
    </source>
</evidence>
<dbReference type="InterPro" id="IPR036291">
    <property type="entry name" value="NAD(P)-bd_dom_sf"/>
</dbReference>
<dbReference type="InterPro" id="IPR020843">
    <property type="entry name" value="ER"/>
</dbReference>
<evidence type="ECO:0000256" key="2">
    <source>
        <dbReference type="ARBA" id="ARBA00023002"/>
    </source>
</evidence>
<dbReference type="PANTHER" id="PTHR48106">
    <property type="entry name" value="QUINONE OXIDOREDUCTASE PIG3-RELATED"/>
    <property type="match status" value="1"/>
</dbReference>
<dbReference type="Gene3D" id="3.90.180.10">
    <property type="entry name" value="Medium-chain alcohol dehydrogenases, catalytic domain"/>
    <property type="match status" value="1"/>
</dbReference>
<dbReference type="EMBL" id="JAEQMY010000075">
    <property type="protein sequence ID" value="MBL0407328.1"/>
    <property type="molecule type" value="Genomic_DNA"/>
</dbReference>
<dbReference type="AlphaFoldDB" id="A0A936Z9Y9"/>
<dbReference type="InterPro" id="IPR013154">
    <property type="entry name" value="ADH-like_N"/>
</dbReference>
<reference evidence="4" key="1">
    <citation type="submission" date="2021-01" db="EMBL/GenBank/DDBJ databases">
        <title>Microvirga sp.</title>
        <authorList>
            <person name="Kim M.K."/>
        </authorList>
    </citation>
    <scope>NUCLEOTIDE SEQUENCE</scope>
    <source>
        <strain evidence="4">5420S-16</strain>
    </source>
</reference>
<dbReference type="RefSeq" id="WP_202064455.1">
    <property type="nucleotide sequence ID" value="NZ_JAEQMY010000075.1"/>
</dbReference>
<keyword evidence="5" id="KW-1185">Reference proteome</keyword>